<proteinExistence type="predicted"/>
<evidence type="ECO:0000313" key="1">
    <source>
        <dbReference type="EMBL" id="JAU45869.1"/>
    </source>
</evidence>
<accession>A0A1J3FT07</accession>
<reference evidence="1" key="1">
    <citation type="submission" date="2016-07" db="EMBL/GenBank/DDBJ databases">
        <title>De novo transcriptome assembly of four accessions of the metal hyperaccumulator plant Noccaea caerulescens.</title>
        <authorList>
            <person name="Blande D."/>
            <person name="Halimaa P."/>
            <person name="Tervahauta A.I."/>
            <person name="Aarts M.G."/>
            <person name="Karenlampi S.O."/>
        </authorList>
    </citation>
    <scope>NUCLEOTIDE SEQUENCE</scope>
</reference>
<name>A0A1J3FT07_NOCCA</name>
<gene>
    <name evidence="1" type="ORF">LC_TR5262_c6_g1_i1_g.18583</name>
</gene>
<organism evidence="1">
    <name type="scientific">Noccaea caerulescens</name>
    <name type="common">Alpine penny-cress</name>
    <name type="synonym">Thlaspi caerulescens</name>
    <dbReference type="NCBI Taxonomy" id="107243"/>
    <lineage>
        <taxon>Eukaryota</taxon>
        <taxon>Viridiplantae</taxon>
        <taxon>Streptophyta</taxon>
        <taxon>Embryophyta</taxon>
        <taxon>Tracheophyta</taxon>
        <taxon>Spermatophyta</taxon>
        <taxon>Magnoliopsida</taxon>
        <taxon>eudicotyledons</taxon>
        <taxon>Gunneridae</taxon>
        <taxon>Pentapetalae</taxon>
        <taxon>rosids</taxon>
        <taxon>malvids</taxon>
        <taxon>Brassicales</taxon>
        <taxon>Brassicaceae</taxon>
        <taxon>Coluteocarpeae</taxon>
        <taxon>Noccaea</taxon>
    </lineage>
</organism>
<protein>
    <submittedName>
        <fullName evidence="1">Uncharacterized protein</fullName>
    </submittedName>
</protein>
<dbReference type="AlphaFoldDB" id="A0A1J3FT07"/>
<sequence>MEASHLWNHNKPCPYLVIRKRLFTSVLVKVAEIWIKNIYRQGSQGIQILISIQNGTTKHDSMALLYLKNLHWRHLDPQFPFAFRVRQLEFQELRCIILVLSADQWLNFLLQYTPQKNSFTVLDLAPKPPATLEPATPFSVPFLLFGALVNETPAALLVY</sequence>
<dbReference type="EMBL" id="GEVK01006963">
    <property type="protein sequence ID" value="JAU45869.1"/>
    <property type="molecule type" value="Transcribed_RNA"/>
</dbReference>